<dbReference type="Pfam" id="PF05347">
    <property type="entry name" value="Complex1_LYR"/>
    <property type="match status" value="1"/>
</dbReference>
<dbReference type="Proteomes" id="UP000076842">
    <property type="component" value="Unassembled WGS sequence"/>
</dbReference>
<dbReference type="AlphaFoldDB" id="A0A165DWH4"/>
<proteinExistence type="inferred from homology"/>
<evidence type="ECO:0000313" key="4">
    <source>
        <dbReference type="Proteomes" id="UP000076842"/>
    </source>
</evidence>
<evidence type="ECO:0000313" key="3">
    <source>
        <dbReference type="EMBL" id="KZT53683.1"/>
    </source>
</evidence>
<dbReference type="GO" id="GO:0090324">
    <property type="term" value="P:negative regulation of oxidative phosphorylation"/>
    <property type="evidence" value="ECO:0007669"/>
    <property type="project" value="InterPro"/>
</dbReference>
<evidence type="ECO:0000259" key="2">
    <source>
        <dbReference type="Pfam" id="PF05347"/>
    </source>
</evidence>
<evidence type="ECO:0000256" key="1">
    <source>
        <dbReference type="ARBA" id="ARBA00009508"/>
    </source>
</evidence>
<protein>
    <recommendedName>
        <fullName evidence="2">Complex 1 LYR protein domain-containing protein</fullName>
    </recommendedName>
</protein>
<dbReference type="STRING" id="1353952.A0A165DWH4"/>
<sequence length="92" mass="11094">MPPPANPQQYRVQAIRLYKELHRLGREYPDEAYGFNARIRRAFERNRSLTEEEDIKKALAMAEYIRDETLALYSLKKFRHLRRTYHADDAPR</sequence>
<dbReference type="GO" id="GO:0022904">
    <property type="term" value="P:respiratory electron transport chain"/>
    <property type="evidence" value="ECO:0007669"/>
    <property type="project" value="TreeGrafter"/>
</dbReference>
<gene>
    <name evidence="3" type="ORF">CALCODRAFT_439781</name>
</gene>
<dbReference type="OrthoDB" id="10258445at2759"/>
<dbReference type="PANTHER" id="PTHR21024">
    <property type="entry name" value="GROWTH HORMONE-INDUCIBLE SOLUBLE PROTEIN-RELATED"/>
    <property type="match status" value="1"/>
</dbReference>
<dbReference type="GO" id="GO:0005739">
    <property type="term" value="C:mitochondrion"/>
    <property type="evidence" value="ECO:0007669"/>
    <property type="project" value="TreeGrafter"/>
</dbReference>
<dbReference type="InterPro" id="IPR052000">
    <property type="entry name" value="ETFRF1"/>
</dbReference>
<accession>A0A165DWH4</accession>
<feature type="domain" description="Complex 1 LYR protein" evidence="2">
    <location>
        <begin position="13"/>
        <end position="63"/>
    </location>
</feature>
<reference evidence="3 4" key="1">
    <citation type="journal article" date="2016" name="Mol. Biol. Evol.">
        <title>Comparative Genomics of Early-Diverging Mushroom-Forming Fungi Provides Insights into the Origins of Lignocellulose Decay Capabilities.</title>
        <authorList>
            <person name="Nagy L.G."/>
            <person name="Riley R."/>
            <person name="Tritt A."/>
            <person name="Adam C."/>
            <person name="Daum C."/>
            <person name="Floudas D."/>
            <person name="Sun H."/>
            <person name="Yadav J.S."/>
            <person name="Pangilinan J."/>
            <person name="Larsson K.H."/>
            <person name="Matsuura K."/>
            <person name="Barry K."/>
            <person name="Labutti K."/>
            <person name="Kuo R."/>
            <person name="Ohm R.A."/>
            <person name="Bhattacharya S.S."/>
            <person name="Shirouzu T."/>
            <person name="Yoshinaga Y."/>
            <person name="Martin F.M."/>
            <person name="Grigoriev I.V."/>
            <person name="Hibbett D.S."/>
        </authorList>
    </citation>
    <scope>NUCLEOTIDE SEQUENCE [LARGE SCALE GENOMIC DNA]</scope>
    <source>
        <strain evidence="3 4">HHB12733</strain>
    </source>
</reference>
<organism evidence="3 4">
    <name type="scientific">Calocera cornea HHB12733</name>
    <dbReference type="NCBI Taxonomy" id="1353952"/>
    <lineage>
        <taxon>Eukaryota</taxon>
        <taxon>Fungi</taxon>
        <taxon>Dikarya</taxon>
        <taxon>Basidiomycota</taxon>
        <taxon>Agaricomycotina</taxon>
        <taxon>Dacrymycetes</taxon>
        <taxon>Dacrymycetales</taxon>
        <taxon>Dacrymycetaceae</taxon>
        <taxon>Calocera</taxon>
    </lineage>
</organism>
<dbReference type="InParanoid" id="A0A165DWH4"/>
<dbReference type="InterPro" id="IPR008011">
    <property type="entry name" value="Complex1_LYR_dom"/>
</dbReference>
<dbReference type="EMBL" id="KV424031">
    <property type="protein sequence ID" value="KZT53683.1"/>
    <property type="molecule type" value="Genomic_DNA"/>
</dbReference>
<dbReference type="CDD" id="cd20265">
    <property type="entry name" value="Complex1_LYR_ETFRF1_LYRM5"/>
    <property type="match status" value="1"/>
</dbReference>
<name>A0A165DWH4_9BASI</name>
<dbReference type="PANTHER" id="PTHR21024:SF0">
    <property type="entry name" value="ELECTRON TRANSFER FLAVOPROTEIN REGULATORY FACTOR 1"/>
    <property type="match status" value="1"/>
</dbReference>
<keyword evidence="4" id="KW-1185">Reference proteome</keyword>
<dbReference type="InterPro" id="IPR045296">
    <property type="entry name" value="Complex1_LYR_ETFRF1_LYRM5"/>
</dbReference>
<comment type="similarity">
    <text evidence="1">Belongs to the complex I LYR family.</text>
</comment>